<dbReference type="InterPro" id="IPR025554">
    <property type="entry name" value="DUF4140"/>
</dbReference>
<dbReference type="PANTHER" id="PTHR31005:SF8">
    <property type="entry name" value="DUF4139 DOMAIN-CONTAINING PROTEIN"/>
    <property type="match status" value="1"/>
</dbReference>
<dbReference type="Proteomes" id="UP001501081">
    <property type="component" value="Unassembled WGS sequence"/>
</dbReference>
<evidence type="ECO:0000259" key="2">
    <source>
        <dbReference type="Pfam" id="PF13600"/>
    </source>
</evidence>
<dbReference type="EMBL" id="BAABAK010000004">
    <property type="protein sequence ID" value="GAA3959446.1"/>
    <property type="molecule type" value="Genomic_DNA"/>
</dbReference>
<dbReference type="PANTHER" id="PTHR31005">
    <property type="entry name" value="DUF4139 DOMAIN-CONTAINING PROTEIN"/>
    <property type="match status" value="1"/>
</dbReference>
<accession>A0ABP7P569</accession>
<proteinExistence type="predicted"/>
<comment type="caution">
    <text evidence="3">The sequence shown here is derived from an EMBL/GenBank/DDBJ whole genome shotgun (WGS) entry which is preliminary data.</text>
</comment>
<dbReference type="Pfam" id="PF13598">
    <property type="entry name" value="DUF4139"/>
    <property type="match status" value="1"/>
</dbReference>
<feature type="domain" description="DUF4139" evidence="1">
    <location>
        <begin position="213"/>
        <end position="539"/>
    </location>
</feature>
<dbReference type="NCBIfam" id="TIGR02231">
    <property type="entry name" value="mucoidy inhibitor MuiA family protein"/>
    <property type="match status" value="1"/>
</dbReference>
<protein>
    <submittedName>
        <fullName evidence="3">DUF4139 domain-containing protein</fullName>
    </submittedName>
</protein>
<feature type="domain" description="DUF4140" evidence="2">
    <location>
        <begin position="29"/>
        <end position="124"/>
    </location>
</feature>
<organism evidence="3 4">
    <name type="scientific">Pedobacter ginsengiterrae</name>
    <dbReference type="NCBI Taxonomy" id="871696"/>
    <lineage>
        <taxon>Bacteria</taxon>
        <taxon>Pseudomonadati</taxon>
        <taxon>Bacteroidota</taxon>
        <taxon>Sphingobacteriia</taxon>
        <taxon>Sphingobacteriales</taxon>
        <taxon>Sphingobacteriaceae</taxon>
        <taxon>Pedobacter</taxon>
    </lineage>
</organism>
<gene>
    <name evidence="3" type="ORF">GCM10022246_11110</name>
</gene>
<evidence type="ECO:0000313" key="3">
    <source>
        <dbReference type="EMBL" id="GAA3959446.1"/>
    </source>
</evidence>
<name>A0ABP7P569_9SPHI</name>
<dbReference type="InterPro" id="IPR037291">
    <property type="entry name" value="DUF4139"/>
</dbReference>
<evidence type="ECO:0000259" key="1">
    <source>
        <dbReference type="Pfam" id="PF13598"/>
    </source>
</evidence>
<dbReference type="Pfam" id="PF13600">
    <property type="entry name" value="DUF4140"/>
    <property type="match status" value="1"/>
</dbReference>
<keyword evidence="4" id="KW-1185">Reference proteome</keyword>
<reference evidence="4" key="1">
    <citation type="journal article" date="2019" name="Int. J. Syst. Evol. Microbiol.">
        <title>The Global Catalogue of Microorganisms (GCM) 10K type strain sequencing project: providing services to taxonomists for standard genome sequencing and annotation.</title>
        <authorList>
            <consortium name="The Broad Institute Genomics Platform"/>
            <consortium name="The Broad Institute Genome Sequencing Center for Infectious Disease"/>
            <person name="Wu L."/>
            <person name="Ma J."/>
        </authorList>
    </citation>
    <scope>NUCLEOTIDE SEQUENCE [LARGE SCALE GENOMIC DNA]</scope>
    <source>
        <strain evidence="4">JCM 17338</strain>
    </source>
</reference>
<dbReference type="RefSeq" id="WP_344765712.1">
    <property type="nucleotide sequence ID" value="NZ_BAABAK010000004.1"/>
</dbReference>
<dbReference type="InterPro" id="IPR011935">
    <property type="entry name" value="CHP02231"/>
</dbReference>
<evidence type="ECO:0000313" key="4">
    <source>
        <dbReference type="Proteomes" id="UP001501081"/>
    </source>
</evidence>
<sequence>MKRFLTIFLFPLSVYAQQQIKSKAALESVTVYNNGAQLTHTGKVNLPSGTSEIVINNISGRVNESSIQVGVSAGVTILAVQFNRDFLNTDAANPEIKLLNDSIKTVNTELSKTKNAKTIEEQTLVLLDENRKSGGSNTGTNVAELIKLAEYYRAKSTEVRNSILAISATEEKQTRKLNALQQQLAELRNNPNQQLGQLVLQLLAKENVNANYNITYVTPNANWLASYDVKAINTSTPLGIVYKGAITQNTGLDWKKVKLSLSTGNPNYNITAPTLNPWFVSVYSPAQQSLAGSSSGVRIRGMASPLGEANMLNDVVVVGYAKAEKKAIAASVSTVNNYTSVNESQLGVTFDIDIPYDINSDNKPHTVAFKEYEVPAKYKYYAAPRLSLDAYLLADVLDWEKLNLQAGNANIIFEGTYTGKSFINPANILDTLSLSMGKDKKIIITKEKQEDYSSTKFIGSNKKQAFTYLIKIRNTKKEAIELSLKDQYPLSTQSDVEIELLESSGAEVNKETGMLSWNLKIAPNETKTIKLSYSVKAPKSKILAGM</sequence>